<protein>
    <submittedName>
        <fullName evidence="1">PqqD family protein</fullName>
    </submittedName>
</protein>
<dbReference type="EMBL" id="SIRE01000029">
    <property type="protein sequence ID" value="TBL70851.1"/>
    <property type="molecule type" value="Genomic_DNA"/>
</dbReference>
<dbReference type="Pfam" id="PF05402">
    <property type="entry name" value="PqqD"/>
    <property type="match status" value="1"/>
</dbReference>
<sequence length="101" mass="11559">MGEYCMNKLYRQTKDVEGIEVGGEWIIMHVKNRTLTKLNGAGGTIWSLLHTQKSVSELTVELSKQLNYRHIIDETDVQTVLGELLQIGIIESFFEKQVNSY</sequence>
<gene>
    <name evidence="1" type="ORF">EYB31_31905</name>
</gene>
<dbReference type="InterPro" id="IPR008792">
    <property type="entry name" value="PQQD"/>
</dbReference>
<evidence type="ECO:0000313" key="2">
    <source>
        <dbReference type="Proteomes" id="UP000293142"/>
    </source>
</evidence>
<dbReference type="InterPro" id="IPR041881">
    <property type="entry name" value="PqqD_sf"/>
</dbReference>
<dbReference type="Gene3D" id="1.10.10.1150">
    <property type="entry name" value="Coenzyme PQQ synthesis protein D (PqqD)"/>
    <property type="match status" value="1"/>
</dbReference>
<accession>A0A4Q9DJR2</accession>
<comment type="caution">
    <text evidence="1">The sequence shown here is derived from an EMBL/GenBank/DDBJ whole genome shotgun (WGS) entry which is preliminary data.</text>
</comment>
<dbReference type="OrthoDB" id="2882895at2"/>
<evidence type="ECO:0000313" key="1">
    <source>
        <dbReference type="EMBL" id="TBL70851.1"/>
    </source>
</evidence>
<keyword evidence="2" id="KW-1185">Reference proteome</keyword>
<proteinExistence type="predicted"/>
<dbReference type="AlphaFoldDB" id="A0A4Q9DJR2"/>
<dbReference type="Proteomes" id="UP000293142">
    <property type="component" value="Unassembled WGS sequence"/>
</dbReference>
<name>A0A4Q9DJR2_9BACL</name>
<organism evidence="1 2">
    <name type="scientific">Paenibacillus thalictri</name>
    <dbReference type="NCBI Taxonomy" id="2527873"/>
    <lineage>
        <taxon>Bacteria</taxon>
        <taxon>Bacillati</taxon>
        <taxon>Bacillota</taxon>
        <taxon>Bacilli</taxon>
        <taxon>Bacillales</taxon>
        <taxon>Paenibacillaceae</taxon>
        <taxon>Paenibacillus</taxon>
    </lineage>
</organism>
<reference evidence="1 2" key="1">
    <citation type="submission" date="2019-02" db="EMBL/GenBank/DDBJ databases">
        <title>Paenibacillus sp. nov., isolated from surface-sterilized tissue of Thalictrum simplex L.</title>
        <authorList>
            <person name="Tuo L."/>
        </authorList>
    </citation>
    <scope>NUCLEOTIDE SEQUENCE [LARGE SCALE GENOMIC DNA]</scope>
    <source>
        <strain evidence="1 2">N2SHLJ1</strain>
    </source>
</reference>